<feature type="region of interest" description="Disordered" evidence="1">
    <location>
        <begin position="14"/>
        <end position="33"/>
    </location>
</feature>
<organism evidence="2 3">
    <name type="scientific">Portunus trituberculatus</name>
    <name type="common">Swimming crab</name>
    <name type="synonym">Neptunus trituberculatus</name>
    <dbReference type="NCBI Taxonomy" id="210409"/>
    <lineage>
        <taxon>Eukaryota</taxon>
        <taxon>Metazoa</taxon>
        <taxon>Ecdysozoa</taxon>
        <taxon>Arthropoda</taxon>
        <taxon>Crustacea</taxon>
        <taxon>Multicrustacea</taxon>
        <taxon>Malacostraca</taxon>
        <taxon>Eumalacostraca</taxon>
        <taxon>Eucarida</taxon>
        <taxon>Decapoda</taxon>
        <taxon>Pleocyemata</taxon>
        <taxon>Brachyura</taxon>
        <taxon>Eubrachyura</taxon>
        <taxon>Portunoidea</taxon>
        <taxon>Portunidae</taxon>
        <taxon>Portuninae</taxon>
        <taxon>Portunus</taxon>
    </lineage>
</organism>
<evidence type="ECO:0000313" key="3">
    <source>
        <dbReference type="Proteomes" id="UP000324222"/>
    </source>
</evidence>
<sequence>MIKWREEITVTCPLPRTGNRKEDQHSIAGDTFHGSEAEEAEKLSTYLDVFLLKKMPSYAQLSTTS</sequence>
<proteinExistence type="predicted"/>
<name>A0A5B7DI22_PORTR</name>
<gene>
    <name evidence="2" type="ORF">E2C01_014157</name>
</gene>
<accession>A0A5B7DI22</accession>
<reference evidence="2 3" key="1">
    <citation type="submission" date="2019-05" db="EMBL/GenBank/DDBJ databases">
        <title>Another draft genome of Portunus trituberculatus and its Hox gene families provides insights of decapod evolution.</title>
        <authorList>
            <person name="Jeong J.-H."/>
            <person name="Song I."/>
            <person name="Kim S."/>
            <person name="Choi T."/>
            <person name="Kim D."/>
            <person name="Ryu S."/>
            <person name="Kim W."/>
        </authorList>
    </citation>
    <scope>NUCLEOTIDE SEQUENCE [LARGE SCALE GENOMIC DNA]</scope>
    <source>
        <tissue evidence="2">Muscle</tissue>
    </source>
</reference>
<dbReference type="Proteomes" id="UP000324222">
    <property type="component" value="Unassembled WGS sequence"/>
</dbReference>
<protein>
    <submittedName>
        <fullName evidence="2">Uncharacterized protein</fullName>
    </submittedName>
</protein>
<evidence type="ECO:0000256" key="1">
    <source>
        <dbReference type="SAM" id="MobiDB-lite"/>
    </source>
</evidence>
<dbReference type="AlphaFoldDB" id="A0A5B7DI22"/>
<comment type="caution">
    <text evidence="2">The sequence shown here is derived from an EMBL/GenBank/DDBJ whole genome shotgun (WGS) entry which is preliminary data.</text>
</comment>
<keyword evidence="3" id="KW-1185">Reference proteome</keyword>
<evidence type="ECO:0000313" key="2">
    <source>
        <dbReference type="EMBL" id="MPC21181.1"/>
    </source>
</evidence>
<dbReference type="EMBL" id="VSRR010000949">
    <property type="protein sequence ID" value="MPC21181.1"/>
    <property type="molecule type" value="Genomic_DNA"/>
</dbReference>